<comment type="caution">
    <text evidence="2">The sequence shown here is derived from an EMBL/GenBank/DDBJ whole genome shotgun (WGS) entry which is preliminary data.</text>
</comment>
<protein>
    <recommendedName>
        <fullName evidence="1">DUF6602 domain-containing protein</fullName>
    </recommendedName>
</protein>
<gene>
    <name evidence="2" type="ORF">GQN54_00255</name>
</gene>
<dbReference type="Proteomes" id="UP000470771">
    <property type="component" value="Unassembled WGS sequence"/>
</dbReference>
<accession>A0A6N9NIN0</accession>
<dbReference type="CDD" id="cd21411">
    <property type="entry name" value="NucC"/>
    <property type="match status" value="1"/>
</dbReference>
<feature type="domain" description="DUF6602" evidence="1">
    <location>
        <begin position="26"/>
        <end position="126"/>
    </location>
</feature>
<keyword evidence="3" id="KW-1185">Reference proteome</keyword>
<sequence>MTKTPTLKEIFYNLQNQMIQKLSTDRKIIFHSPTKGGATELNWIDWLKKYLPNRYQVDQAFIVDSNGRFSEQMDLVIYDQQYSPFVFNQDGAIFIPAESVYAVFEIKQDLDKANFEYASDKIKSVRLLNRTSAPIVLASGRIDNPKKPFQILGGILTLTTTWQDVFGEPFQKAISETDKISRIDMGCCLEKGSFLIKYESDTYSFETSSDDESLIYFFLKLLSKLQELGTVPALDINAYGRALDSI</sequence>
<name>A0A6N9NIN0_9FLAO</name>
<evidence type="ECO:0000259" key="1">
    <source>
        <dbReference type="Pfam" id="PF20247"/>
    </source>
</evidence>
<dbReference type="Pfam" id="PF20247">
    <property type="entry name" value="DUF6602"/>
    <property type="match status" value="1"/>
</dbReference>
<evidence type="ECO:0000313" key="2">
    <source>
        <dbReference type="EMBL" id="NBG64525.1"/>
    </source>
</evidence>
<organism evidence="2 3">
    <name type="scientific">Acidiluteibacter ferrifornacis</name>
    <dbReference type="NCBI Taxonomy" id="2692424"/>
    <lineage>
        <taxon>Bacteria</taxon>
        <taxon>Pseudomonadati</taxon>
        <taxon>Bacteroidota</taxon>
        <taxon>Flavobacteriia</taxon>
        <taxon>Flavobacteriales</taxon>
        <taxon>Cryomorphaceae</taxon>
        <taxon>Acidiluteibacter</taxon>
    </lineage>
</organism>
<dbReference type="EMBL" id="WWNE01000002">
    <property type="protein sequence ID" value="NBG64525.1"/>
    <property type="molecule type" value="Genomic_DNA"/>
</dbReference>
<dbReference type="AlphaFoldDB" id="A0A6N9NIN0"/>
<dbReference type="InterPro" id="IPR046537">
    <property type="entry name" value="DUF6602"/>
</dbReference>
<evidence type="ECO:0000313" key="3">
    <source>
        <dbReference type="Proteomes" id="UP000470771"/>
    </source>
</evidence>
<dbReference type="RefSeq" id="WP_160630791.1">
    <property type="nucleotide sequence ID" value="NZ_WWNE01000002.1"/>
</dbReference>
<reference evidence="2 3" key="1">
    <citation type="submission" date="2019-12" db="EMBL/GenBank/DDBJ databases">
        <authorList>
            <person name="Zhao J."/>
        </authorList>
    </citation>
    <scope>NUCLEOTIDE SEQUENCE [LARGE SCALE GENOMIC DNA]</scope>
    <source>
        <strain evidence="2 3">S-15</strain>
    </source>
</reference>
<proteinExistence type="predicted"/>